<name>A0A6J2VMT4_CHACN</name>
<dbReference type="GO" id="GO:0035861">
    <property type="term" value="C:site of double-strand break"/>
    <property type="evidence" value="ECO:0007669"/>
    <property type="project" value="TreeGrafter"/>
</dbReference>
<keyword evidence="4 14" id="KW-0479">Metal-binding</keyword>
<evidence type="ECO:0000256" key="7">
    <source>
        <dbReference type="ARBA" id="ARBA00022786"/>
    </source>
</evidence>
<feature type="compositionally biased region" description="Polar residues" evidence="16">
    <location>
        <begin position="196"/>
        <end position="211"/>
    </location>
</feature>
<keyword evidence="15" id="KW-0175">Coiled coil</keyword>
<evidence type="ECO:0000313" key="19">
    <source>
        <dbReference type="RefSeq" id="XP_030633268.1"/>
    </source>
</evidence>
<dbReference type="PANTHER" id="PTHR23328:SF1">
    <property type="entry name" value="E3 UBIQUITIN-PROTEIN LIGASE RNF168"/>
    <property type="match status" value="1"/>
</dbReference>
<sequence length="510" mass="56564">MPPISEVEVEVGLMEEGSGGLSRADCLCPICLEIFLEPVTLPCSHTFCKPCFLETVDKANICCPLCRKRVSTWARLNGRNKSLVNVDLWRRIQDAFPVQCQRRLNGLDDDDDVNTLTVTSRPRVSQPGELRKEYEDQINKLVEEKRALEEAERKASEEYIQRLLAEEEERLAQERRMQEEKQLEDDERLARLLSEELNSNPISESPRNNRANEAASVKKKKPSAGDIEKFLCPVSNKQSIDPYLSPSSSLMANKENILSPPAMLLSPQMADTSSDPAMPELDYYGRPSTSYTESRGPEEPLPPTTPTGLLYPAKRKSSSMEGDGDANPFYQKVRRPPSSPLSPSAECPQLDNAPSPSDLLRSEGSLLQELAQCEEDLLVRRQQEEEDRQLALRLQRELDREEATRAVDRSKGSPDSYPLRRKPPRPASGKHAAGPGKEEAGGAKRARSSGPTPAKGESERAGKRLSTTGPQQPGKTPQKPPVSAPPVPATPGKKGSKQTTLTDMFPKFSR</sequence>
<dbReference type="CDD" id="cd16550">
    <property type="entry name" value="RING-HC_RNF168"/>
    <property type="match status" value="1"/>
</dbReference>
<feature type="compositionally biased region" description="Low complexity" evidence="16">
    <location>
        <begin position="467"/>
        <end position="477"/>
    </location>
</feature>
<evidence type="ECO:0000256" key="15">
    <source>
        <dbReference type="SAM" id="Coils"/>
    </source>
</evidence>
<evidence type="ECO:0000256" key="5">
    <source>
        <dbReference type="ARBA" id="ARBA00022763"/>
    </source>
</evidence>
<dbReference type="SUPFAM" id="SSF57850">
    <property type="entry name" value="RING/U-box"/>
    <property type="match status" value="1"/>
</dbReference>
<keyword evidence="5 14" id="KW-0227">DNA damage</keyword>
<dbReference type="InParanoid" id="A0A6J2VMT4"/>
<keyword evidence="18" id="KW-1185">Reference proteome</keyword>
<evidence type="ECO:0000313" key="18">
    <source>
        <dbReference type="Proteomes" id="UP000504632"/>
    </source>
</evidence>
<dbReference type="Pfam" id="PF00097">
    <property type="entry name" value="zf-C3HC4"/>
    <property type="match status" value="1"/>
</dbReference>
<feature type="region of interest" description="Disordered" evidence="16">
    <location>
        <begin position="394"/>
        <end position="510"/>
    </location>
</feature>
<dbReference type="GO" id="GO:0045739">
    <property type="term" value="P:positive regulation of DNA repair"/>
    <property type="evidence" value="ECO:0007669"/>
    <property type="project" value="UniProtKB-UniRule"/>
</dbReference>
<dbReference type="CDD" id="cd21952">
    <property type="entry name" value="MIU2_RNF168"/>
    <property type="match status" value="1"/>
</dbReference>
<feature type="domain" description="RING-type" evidence="17">
    <location>
        <begin position="28"/>
        <end position="66"/>
    </location>
</feature>
<evidence type="ECO:0000256" key="10">
    <source>
        <dbReference type="ARBA" id="ARBA00023204"/>
    </source>
</evidence>
<comment type="caution">
    <text evidence="14">Lacks conserved residue(s) required for the propagation of feature annotation.</text>
</comment>
<evidence type="ECO:0000256" key="8">
    <source>
        <dbReference type="ARBA" id="ARBA00022833"/>
    </source>
</evidence>
<dbReference type="InterPro" id="IPR034725">
    <property type="entry name" value="RNF168"/>
</dbReference>
<dbReference type="GO" id="GO:0008270">
    <property type="term" value="F:zinc ion binding"/>
    <property type="evidence" value="ECO:0007669"/>
    <property type="project" value="UniProtKB-KW"/>
</dbReference>
<evidence type="ECO:0000256" key="9">
    <source>
        <dbReference type="ARBA" id="ARBA00022853"/>
    </source>
</evidence>
<feature type="short sequence motif" description="MIU motif 1" evidence="14">
    <location>
        <begin position="179"/>
        <end position="202"/>
    </location>
</feature>
<accession>A0A6J2VMT4</accession>
<comment type="domain">
    <text evidence="14">The MIU motif (motif interacting with ubiquitin) mediates the interaction with both 'Lys-48'- and 'Lys-63'-linked ubiquitin chains. The UMI motif mediates interaction with ubiquitin with a preference for 'Lys-63'-linked ubiquitin. The specificity for different types of ubiquitin is mediated by juxtaposition of ubiquitin-binding motifs (MIU and UMI motifs) with LR motifs (LRMs).</text>
</comment>
<dbReference type="SMART" id="SM00184">
    <property type="entry name" value="RING"/>
    <property type="match status" value="1"/>
</dbReference>
<dbReference type="GO" id="GO:0010212">
    <property type="term" value="P:response to ionizing radiation"/>
    <property type="evidence" value="ECO:0007669"/>
    <property type="project" value="UniProtKB-UniRule"/>
</dbReference>
<feature type="short sequence motif" description="LR motif 2" evidence="14">
    <location>
        <begin position="409"/>
        <end position="420"/>
    </location>
</feature>
<dbReference type="GO" id="GO:0005634">
    <property type="term" value="C:nucleus"/>
    <property type="evidence" value="ECO:0007669"/>
    <property type="project" value="UniProtKB-SubCell"/>
</dbReference>
<organism evidence="18 19">
    <name type="scientific">Chanos chanos</name>
    <name type="common">Milkfish</name>
    <name type="synonym">Mugil chanos</name>
    <dbReference type="NCBI Taxonomy" id="29144"/>
    <lineage>
        <taxon>Eukaryota</taxon>
        <taxon>Metazoa</taxon>
        <taxon>Chordata</taxon>
        <taxon>Craniata</taxon>
        <taxon>Vertebrata</taxon>
        <taxon>Euteleostomi</taxon>
        <taxon>Actinopterygii</taxon>
        <taxon>Neopterygii</taxon>
        <taxon>Teleostei</taxon>
        <taxon>Ostariophysi</taxon>
        <taxon>Gonorynchiformes</taxon>
        <taxon>Chanidae</taxon>
        <taxon>Chanos</taxon>
    </lineage>
</organism>
<keyword evidence="7 14" id="KW-0833">Ubl conjugation pathway</keyword>
<dbReference type="GO" id="GO:0042393">
    <property type="term" value="F:histone binding"/>
    <property type="evidence" value="ECO:0007669"/>
    <property type="project" value="UniProtKB-UniRule"/>
</dbReference>
<gene>
    <name evidence="19" type="primary">rnf168</name>
    <name evidence="14" type="synonym">RNF168</name>
</gene>
<feature type="short sequence motif" description="UMI motif" evidence="14">
    <location>
        <begin position="157"/>
        <end position="165"/>
    </location>
</feature>
<keyword evidence="11 14" id="KW-0539">Nucleus</keyword>
<evidence type="ECO:0000256" key="1">
    <source>
        <dbReference type="ARBA" id="ARBA00000900"/>
    </source>
</evidence>
<dbReference type="FunFam" id="3.30.40.10:FF:000466">
    <property type="entry name" value="E3 ubiquitin-protein ligase RNF168"/>
    <property type="match status" value="1"/>
</dbReference>
<dbReference type="GO" id="GO:0000151">
    <property type="term" value="C:ubiquitin ligase complex"/>
    <property type="evidence" value="ECO:0007669"/>
    <property type="project" value="UniProtKB-UniRule"/>
</dbReference>
<keyword evidence="3 14" id="KW-0808">Transferase</keyword>
<dbReference type="CDD" id="cd22265">
    <property type="entry name" value="UDM1_RNF168"/>
    <property type="match status" value="1"/>
</dbReference>
<evidence type="ECO:0000256" key="4">
    <source>
        <dbReference type="ARBA" id="ARBA00022723"/>
    </source>
</evidence>
<keyword evidence="6 14" id="KW-0863">Zinc-finger</keyword>
<evidence type="ECO:0000256" key="6">
    <source>
        <dbReference type="ARBA" id="ARBA00022771"/>
    </source>
</evidence>
<dbReference type="CTD" id="165918"/>
<comment type="subcellular location">
    <subcellularLocation>
        <location evidence="14">Nucleus</location>
    </subcellularLocation>
    <text evidence="14">Localizes to double-strand breaks (DSBs) sites of DNA damage.</text>
</comment>
<evidence type="ECO:0000259" key="17">
    <source>
        <dbReference type="SMART" id="SM00184"/>
    </source>
</evidence>
<feature type="compositionally biased region" description="Basic and acidic residues" evidence="16">
    <location>
        <begin position="394"/>
        <end position="412"/>
    </location>
</feature>
<dbReference type="GO" id="GO:0016567">
    <property type="term" value="P:protein ubiquitination"/>
    <property type="evidence" value="ECO:0007669"/>
    <property type="project" value="UniProtKB-UniRule"/>
</dbReference>
<dbReference type="Gene3D" id="3.30.40.10">
    <property type="entry name" value="Zinc/RING finger domain, C3HC4 (zinc finger)"/>
    <property type="match status" value="1"/>
</dbReference>
<evidence type="ECO:0000256" key="11">
    <source>
        <dbReference type="ARBA" id="ARBA00023242"/>
    </source>
</evidence>
<dbReference type="FunCoup" id="A0A6J2VMT4">
    <property type="interactions" value="752"/>
</dbReference>
<evidence type="ECO:0000256" key="14">
    <source>
        <dbReference type="HAMAP-Rule" id="MF_03066"/>
    </source>
</evidence>
<dbReference type="HAMAP" id="MF_03066">
    <property type="entry name" value="RNF168"/>
    <property type="match status" value="1"/>
</dbReference>
<evidence type="ECO:0000256" key="12">
    <source>
        <dbReference type="ARBA" id="ARBA00077266"/>
    </source>
</evidence>
<dbReference type="InterPro" id="IPR018957">
    <property type="entry name" value="Znf_C3HC4_RING-type"/>
</dbReference>
<dbReference type="InterPro" id="IPR013083">
    <property type="entry name" value="Znf_RING/FYVE/PHD"/>
</dbReference>
<comment type="similarity">
    <text evidence="14">Belongs to the RNF168 family.</text>
</comment>
<keyword evidence="8 14" id="KW-0862">Zinc</keyword>
<dbReference type="GeneID" id="115814524"/>
<dbReference type="OrthoDB" id="426657at2759"/>
<comment type="pathway">
    <text evidence="14">Protein modification; protein ubiquitination.</text>
</comment>
<dbReference type="EC" id="2.3.2.27" evidence="2"/>
<evidence type="ECO:0000256" key="16">
    <source>
        <dbReference type="SAM" id="MobiDB-lite"/>
    </source>
</evidence>
<dbReference type="GO" id="GO:0006325">
    <property type="term" value="P:chromatin organization"/>
    <property type="evidence" value="ECO:0007669"/>
    <property type="project" value="UniProtKB-KW"/>
</dbReference>
<dbReference type="GO" id="GO:0031491">
    <property type="term" value="F:nucleosome binding"/>
    <property type="evidence" value="ECO:0007669"/>
    <property type="project" value="TreeGrafter"/>
</dbReference>
<keyword evidence="10 14" id="KW-0234">DNA repair</keyword>
<proteinExistence type="inferred from homology"/>
<protein>
    <recommendedName>
        <fullName evidence="2">RING-type E3 ubiquitin transferase</fullName>
        <ecNumber evidence="2">2.3.2.27</ecNumber>
    </recommendedName>
    <alternativeName>
        <fullName evidence="12 13">RING-type E3 ubiquitin transferase RNF168</fullName>
    </alternativeName>
</protein>
<keyword evidence="9 14" id="KW-0156">Chromatin regulator</keyword>
<dbReference type="PANTHER" id="PTHR23328">
    <property type="entry name" value="RING-TYPE DOMAIN-CONTAINING PROTEIN"/>
    <property type="match status" value="1"/>
</dbReference>
<dbReference type="GO" id="GO:0006302">
    <property type="term" value="P:double-strand break repair"/>
    <property type="evidence" value="ECO:0007669"/>
    <property type="project" value="UniProtKB-UniRule"/>
</dbReference>
<dbReference type="GO" id="GO:0061630">
    <property type="term" value="F:ubiquitin protein ligase activity"/>
    <property type="evidence" value="ECO:0007669"/>
    <property type="project" value="UniProtKB-EC"/>
</dbReference>
<comment type="catalytic activity">
    <reaction evidence="1 14">
        <text>S-ubiquitinyl-[E2 ubiquitin-conjugating enzyme]-L-cysteine + [acceptor protein]-L-lysine = [E2 ubiquitin-conjugating enzyme]-L-cysteine + N(6)-ubiquitinyl-[acceptor protein]-L-lysine.</text>
        <dbReference type="EC" id="2.3.2.27"/>
    </reaction>
</comment>
<dbReference type="InterPro" id="IPR051657">
    <property type="entry name" value="RNF168/RNF169_E3_ubiq-ligase"/>
</dbReference>
<dbReference type="GO" id="GO:0043130">
    <property type="term" value="F:ubiquitin binding"/>
    <property type="evidence" value="ECO:0007669"/>
    <property type="project" value="UniProtKB-UniRule"/>
</dbReference>
<dbReference type="UniPathway" id="UPA00143"/>
<dbReference type="InterPro" id="IPR001841">
    <property type="entry name" value="Znf_RING"/>
</dbReference>
<feature type="region of interest" description="Disordered" evidence="16">
    <location>
        <begin position="196"/>
        <end position="223"/>
    </location>
</feature>
<evidence type="ECO:0000256" key="13">
    <source>
        <dbReference type="ARBA" id="ARBA00079844"/>
    </source>
</evidence>
<feature type="compositionally biased region" description="Pro residues" evidence="16">
    <location>
        <begin position="478"/>
        <end position="489"/>
    </location>
</feature>
<dbReference type="Proteomes" id="UP000504632">
    <property type="component" value="Chromosome 6"/>
</dbReference>
<feature type="short sequence motif" description="LR motif 1" evidence="14">
    <location>
        <begin position="124"/>
        <end position="142"/>
    </location>
</feature>
<feature type="coiled-coil region" evidence="15">
    <location>
        <begin position="131"/>
        <end position="196"/>
    </location>
</feature>
<dbReference type="AlphaFoldDB" id="A0A6J2VMT4"/>
<evidence type="ECO:0000256" key="3">
    <source>
        <dbReference type="ARBA" id="ARBA00022679"/>
    </source>
</evidence>
<evidence type="ECO:0000256" key="2">
    <source>
        <dbReference type="ARBA" id="ARBA00012483"/>
    </source>
</evidence>
<feature type="region of interest" description="Disordered" evidence="16">
    <location>
        <begin position="263"/>
        <end position="366"/>
    </location>
</feature>
<reference evidence="19" key="1">
    <citation type="submission" date="2025-08" db="UniProtKB">
        <authorList>
            <consortium name="RefSeq"/>
        </authorList>
    </citation>
    <scope>IDENTIFICATION</scope>
</reference>
<dbReference type="RefSeq" id="XP_030633268.1">
    <property type="nucleotide sequence ID" value="XM_030777408.1"/>
</dbReference>